<evidence type="ECO:0000313" key="1">
    <source>
        <dbReference type="EMBL" id="MBB5803084.1"/>
    </source>
</evidence>
<accession>A0A7W9M0L5</accession>
<dbReference type="AlphaFoldDB" id="A0A7W9M0L5"/>
<reference evidence="1 2" key="1">
    <citation type="submission" date="2020-08" db="EMBL/GenBank/DDBJ databases">
        <title>Sequencing the genomes of 1000 actinobacteria strains.</title>
        <authorList>
            <person name="Klenk H.-P."/>
        </authorList>
    </citation>
    <scope>NUCLEOTIDE SEQUENCE [LARGE SCALE GENOMIC DNA]</scope>
    <source>
        <strain evidence="1 2">DSM 45486</strain>
    </source>
</reference>
<name>A0A7W9M0L5_9PSEU</name>
<sequence length="47" mass="5413">MEAEVETFQSRTATSADLAAYYRVIADCQEIDRRACRPPGPWPRIRD</sequence>
<gene>
    <name evidence="1" type="ORF">F4560_002852</name>
</gene>
<dbReference type="Proteomes" id="UP000552097">
    <property type="component" value="Unassembled WGS sequence"/>
</dbReference>
<proteinExistence type="predicted"/>
<protein>
    <submittedName>
        <fullName evidence="1">Uncharacterized protein</fullName>
    </submittedName>
</protein>
<keyword evidence="2" id="KW-1185">Reference proteome</keyword>
<evidence type="ECO:0000313" key="2">
    <source>
        <dbReference type="Proteomes" id="UP000552097"/>
    </source>
</evidence>
<organism evidence="1 2">
    <name type="scientific">Saccharothrix ecbatanensis</name>
    <dbReference type="NCBI Taxonomy" id="1105145"/>
    <lineage>
        <taxon>Bacteria</taxon>
        <taxon>Bacillati</taxon>
        <taxon>Actinomycetota</taxon>
        <taxon>Actinomycetes</taxon>
        <taxon>Pseudonocardiales</taxon>
        <taxon>Pseudonocardiaceae</taxon>
        <taxon>Saccharothrix</taxon>
    </lineage>
</organism>
<dbReference type="EMBL" id="JACHMO010000001">
    <property type="protein sequence ID" value="MBB5803084.1"/>
    <property type="molecule type" value="Genomic_DNA"/>
</dbReference>
<comment type="caution">
    <text evidence="1">The sequence shown here is derived from an EMBL/GenBank/DDBJ whole genome shotgun (WGS) entry which is preliminary data.</text>
</comment>